<dbReference type="GO" id="GO:0016020">
    <property type="term" value="C:membrane"/>
    <property type="evidence" value="ECO:0007669"/>
    <property type="project" value="InterPro"/>
</dbReference>
<dbReference type="GeneTree" id="ENSGT00940000156187"/>
<accession>A0A4W5KLG9</accession>
<dbReference type="Proteomes" id="UP000314982">
    <property type="component" value="Unassembled WGS sequence"/>
</dbReference>
<dbReference type="Pfam" id="PF08165">
    <property type="entry name" value="FerA"/>
    <property type="match status" value="1"/>
</dbReference>
<proteinExistence type="predicted"/>
<organism evidence="2 3">
    <name type="scientific">Hucho hucho</name>
    <name type="common">huchen</name>
    <dbReference type="NCBI Taxonomy" id="62062"/>
    <lineage>
        <taxon>Eukaryota</taxon>
        <taxon>Metazoa</taxon>
        <taxon>Chordata</taxon>
        <taxon>Craniata</taxon>
        <taxon>Vertebrata</taxon>
        <taxon>Euteleostomi</taxon>
        <taxon>Actinopterygii</taxon>
        <taxon>Neopterygii</taxon>
        <taxon>Teleostei</taxon>
        <taxon>Protacanthopterygii</taxon>
        <taxon>Salmoniformes</taxon>
        <taxon>Salmonidae</taxon>
        <taxon>Salmoninae</taxon>
        <taxon>Hucho</taxon>
    </lineage>
</organism>
<dbReference type="AlphaFoldDB" id="A0A4W5KLG9"/>
<dbReference type="InterPro" id="IPR012560">
    <property type="entry name" value="Ferlin_A-domain"/>
</dbReference>
<evidence type="ECO:0000313" key="2">
    <source>
        <dbReference type="Ensembl" id="ENSHHUP00000012404.1"/>
    </source>
</evidence>
<feature type="domain" description="Ferlin A-domain" evidence="1">
    <location>
        <begin position="1"/>
        <end position="63"/>
    </location>
</feature>
<dbReference type="Ensembl" id="ENSHHUT00000012792.1">
    <property type="protein sequence ID" value="ENSHHUP00000012404.1"/>
    <property type="gene ID" value="ENSHHUG00000007593.1"/>
</dbReference>
<evidence type="ECO:0000259" key="1">
    <source>
        <dbReference type="SMART" id="SM01200"/>
    </source>
</evidence>
<reference evidence="2" key="3">
    <citation type="submission" date="2025-09" db="UniProtKB">
        <authorList>
            <consortium name="Ensembl"/>
        </authorList>
    </citation>
    <scope>IDENTIFICATION</scope>
</reference>
<reference evidence="3" key="1">
    <citation type="submission" date="2018-06" db="EMBL/GenBank/DDBJ databases">
        <title>Genome assembly of Danube salmon.</title>
        <authorList>
            <person name="Macqueen D.J."/>
            <person name="Gundappa M.K."/>
        </authorList>
    </citation>
    <scope>NUCLEOTIDE SEQUENCE [LARGE SCALE GENOMIC DNA]</scope>
</reference>
<evidence type="ECO:0000313" key="3">
    <source>
        <dbReference type="Proteomes" id="UP000314982"/>
    </source>
</evidence>
<sequence>KSGSDLEEVELKVVNLLDQVIADCGVELPLLDVWSCVTQLDRALRHLRLKNLQQIEEAATALKHGPATDLSTVLDQAEDWALRLRTMAEEVSGCVGWVGCLCVKHGPATDLSAVLDQAEEVR</sequence>
<keyword evidence="3" id="KW-1185">Reference proteome</keyword>
<name>A0A4W5KLG9_9TELE</name>
<protein>
    <recommendedName>
        <fullName evidence="1">Ferlin A-domain domain-containing protein</fullName>
    </recommendedName>
</protein>
<reference evidence="2" key="2">
    <citation type="submission" date="2025-08" db="UniProtKB">
        <authorList>
            <consortium name="Ensembl"/>
        </authorList>
    </citation>
    <scope>IDENTIFICATION</scope>
</reference>
<dbReference type="SMART" id="SM01200">
    <property type="entry name" value="FerA"/>
    <property type="match status" value="1"/>
</dbReference>